<dbReference type="SUPFAM" id="SSF55021">
    <property type="entry name" value="ACT-like"/>
    <property type="match status" value="1"/>
</dbReference>
<protein>
    <submittedName>
        <fullName evidence="2">GTP pyrophosphokinase</fullName>
        <ecNumber evidence="2">2.7.6.5</ecNumber>
    </submittedName>
</protein>
<proteinExistence type="predicted"/>
<accession>A0A645JLW1</accession>
<keyword evidence="2" id="KW-0418">Kinase</keyword>
<reference evidence="2" key="1">
    <citation type="submission" date="2019-08" db="EMBL/GenBank/DDBJ databases">
        <authorList>
            <person name="Kucharzyk K."/>
            <person name="Murdoch R.W."/>
            <person name="Higgins S."/>
            <person name="Loffler F."/>
        </authorList>
    </citation>
    <scope>NUCLEOTIDE SEQUENCE</scope>
</reference>
<dbReference type="EC" id="2.7.6.5" evidence="2"/>
<dbReference type="AlphaFoldDB" id="A0A645JLW1"/>
<organism evidence="2">
    <name type="scientific">bioreactor metagenome</name>
    <dbReference type="NCBI Taxonomy" id="1076179"/>
    <lineage>
        <taxon>unclassified sequences</taxon>
        <taxon>metagenomes</taxon>
        <taxon>ecological metagenomes</taxon>
    </lineage>
</organism>
<dbReference type="GO" id="GO:0016301">
    <property type="term" value="F:kinase activity"/>
    <property type="evidence" value="ECO:0007669"/>
    <property type="project" value="UniProtKB-KW"/>
</dbReference>
<dbReference type="InterPro" id="IPR045865">
    <property type="entry name" value="ACT-like_dom_sf"/>
</dbReference>
<gene>
    <name evidence="2" type="primary">relA_46</name>
    <name evidence="2" type="ORF">SDC9_212434</name>
</gene>
<dbReference type="InterPro" id="IPR002912">
    <property type="entry name" value="ACT_dom"/>
</dbReference>
<comment type="caution">
    <text evidence="2">The sequence shown here is derived from an EMBL/GenBank/DDBJ whole genome shotgun (WGS) entry which is preliminary data.</text>
</comment>
<keyword evidence="2" id="KW-0808">Transferase</keyword>
<evidence type="ECO:0000259" key="1">
    <source>
        <dbReference type="PROSITE" id="PS51671"/>
    </source>
</evidence>
<dbReference type="PROSITE" id="PS51671">
    <property type="entry name" value="ACT"/>
    <property type="match status" value="1"/>
</dbReference>
<sequence length="98" mass="11037">MLDTERIVDARWAMDAKSSYTATIQVEANERTGLLMDISQVLASMNISIITMNAKTDKNNDIVWTLLTFDVVSAGQLDNIIKSMRKIRGVTRAYRINV</sequence>
<name>A0A645JLW1_9ZZZZ</name>
<dbReference type="GO" id="GO:0008728">
    <property type="term" value="F:GTP diphosphokinase activity"/>
    <property type="evidence" value="ECO:0007669"/>
    <property type="project" value="UniProtKB-EC"/>
</dbReference>
<evidence type="ECO:0000313" key="2">
    <source>
        <dbReference type="EMBL" id="MPN64658.1"/>
    </source>
</evidence>
<dbReference type="Pfam" id="PF13291">
    <property type="entry name" value="ACT_4"/>
    <property type="match status" value="1"/>
</dbReference>
<feature type="domain" description="ACT" evidence="1">
    <location>
        <begin position="23"/>
        <end position="98"/>
    </location>
</feature>
<dbReference type="CDD" id="cd04876">
    <property type="entry name" value="ACT_RelA-SpoT"/>
    <property type="match status" value="1"/>
</dbReference>
<dbReference type="Gene3D" id="3.30.70.260">
    <property type="match status" value="1"/>
</dbReference>
<dbReference type="EMBL" id="VSSQ01145831">
    <property type="protein sequence ID" value="MPN64658.1"/>
    <property type="molecule type" value="Genomic_DNA"/>
</dbReference>